<dbReference type="EMBL" id="OANS01000005">
    <property type="protein sequence ID" value="SNX29443.1"/>
    <property type="molecule type" value="Genomic_DNA"/>
</dbReference>
<keyword evidence="1" id="KW-1133">Transmembrane helix</keyword>
<evidence type="ECO:0000256" key="1">
    <source>
        <dbReference type="SAM" id="Phobius"/>
    </source>
</evidence>
<keyword evidence="1" id="KW-0812">Transmembrane</keyword>
<gene>
    <name evidence="2" type="ORF">SAMN06295945_1820</name>
</gene>
<reference evidence="3" key="1">
    <citation type="submission" date="2017-08" db="EMBL/GenBank/DDBJ databases">
        <authorList>
            <person name="Varghese N."/>
            <person name="Submissions S."/>
        </authorList>
    </citation>
    <scope>NUCLEOTIDE SEQUENCE [LARGE SCALE GENOMIC DNA]</scope>
    <source>
        <strain evidence="3">AP-Melu-1000-B4</strain>
    </source>
</reference>
<keyword evidence="3" id="KW-1185">Reference proteome</keyword>
<evidence type="ECO:0008006" key="4">
    <source>
        <dbReference type="Google" id="ProtNLM"/>
    </source>
</evidence>
<feature type="transmembrane region" description="Helical" evidence="1">
    <location>
        <begin position="21"/>
        <end position="45"/>
    </location>
</feature>
<evidence type="ECO:0000313" key="3">
    <source>
        <dbReference type="Proteomes" id="UP000218069"/>
    </source>
</evidence>
<feature type="transmembrane region" description="Helical" evidence="1">
    <location>
        <begin position="51"/>
        <end position="73"/>
    </location>
</feature>
<proteinExistence type="predicted"/>
<accession>A0A240E2F4</accession>
<keyword evidence="1" id="KW-0472">Membrane</keyword>
<name>A0A240E2F4_9BURK</name>
<dbReference type="Proteomes" id="UP000218069">
    <property type="component" value="Unassembled WGS sequence"/>
</dbReference>
<dbReference type="AlphaFoldDB" id="A0A240E2F4"/>
<dbReference type="RefSeq" id="WP_336437104.1">
    <property type="nucleotide sequence ID" value="NZ_OANS01000005.1"/>
</dbReference>
<organism evidence="2 3">
    <name type="scientific">Polynucleobacter meluiroseus</name>
    <dbReference type="NCBI Taxonomy" id="1938814"/>
    <lineage>
        <taxon>Bacteria</taxon>
        <taxon>Pseudomonadati</taxon>
        <taxon>Pseudomonadota</taxon>
        <taxon>Betaproteobacteria</taxon>
        <taxon>Burkholderiales</taxon>
        <taxon>Burkholderiaceae</taxon>
        <taxon>Polynucleobacter</taxon>
    </lineage>
</organism>
<sequence>MEHLLQYVFDLFEMPAVGLPAVFLSALISATLIPIGSEPILFGYVSLNPNLFWVAILVAALGNTAGGMIDWWLGLIARNTFDALKESKPAEDRRLKRWLIKRGPVMLICLVTNRR</sequence>
<protein>
    <recommendedName>
        <fullName evidence="4">Membrane protein YqaA, SNARE-associated domain</fullName>
    </recommendedName>
</protein>
<evidence type="ECO:0000313" key="2">
    <source>
        <dbReference type="EMBL" id="SNX29443.1"/>
    </source>
</evidence>